<proteinExistence type="predicted"/>
<dbReference type="EMBL" id="BDGI01000016">
    <property type="protein sequence ID" value="GAV26997.1"/>
    <property type="molecule type" value="Genomic_DNA"/>
</dbReference>
<reference evidence="2 3" key="1">
    <citation type="submission" date="2016-08" db="EMBL/GenBank/DDBJ databases">
        <title>Whole genome shotgun sequence of Pichia membranifaciens KS47-1.</title>
        <authorList>
            <person name="Konishi M."/>
            <person name="Ishida M."/>
            <person name="Arakawa T."/>
            <person name="Kato Y."/>
            <person name="Horiuchi J."/>
        </authorList>
    </citation>
    <scope>NUCLEOTIDE SEQUENCE [LARGE SCALE GENOMIC DNA]</scope>
    <source>
        <strain evidence="2 3">KS47-1</strain>
    </source>
</reference>
<organism evidence="2 3">
    <name type="scientific">Pichia membranifaciens</name>
    <dbReference type="NCBI Taxonomy" id="4926"/>
    <lineage>
        <taxon>Eukaryota</taxon>
        <taxon>Fungi</taxon>
        <taxon>Dikarya</taxon>
        <taxon>Ascomycota</taxon>
        <taxon>Saccharomycotina</taxon>
        <taxon>Pichiomycetes</taxon>
        <taxon>Pichiales</taxon>
        <taxon>Pichiaceae</taxon>
        <taxon>Pichia</taxon>
    </lineage>
</organism>
<dbReference type="AlphaFoldDB" id="A0A1Q2YBS1"/>
<accession>A0A1Q2YBS1</accession>
<dbReference type="Proteomes" id="UP000186136">
    <property type="component" value="Unassembled WGS sequence"/>
</dbReference>
<protein>
    <submittedName>
        <fullName evidence="2">Uncharacterized protein</fullName>
    </submittedName>
</protein>
<evidence type="ECO:0000256" key="1">
    <source>
        <dbReference type="SAM" id="MobiDB-lite"/>
    </source>
</evidence>
<evidence type="ECO:0000313" key="2">
    <source>
        <dbReference type="EMBL" id="GAV26997.1"/>
    </source>
</evidence>
<feature type="region of interest" description="Disordered" evidence="1">
    <location>
        <begin position="61"/>
        <end position="80"/>
    </location>
</feature>
<gene>
    <name evidence="2" type="ORF">PMKS-000458</name>
</gene>
<sequence>MSKDNTSSMMDIDGSSFITLSKIYSDGTLDNKAKMEFNKLIDSLSPNEMLKKALSSANNRSYLGSKSAHTRRGLPAALPG</sequence>
<evidence type="ECO:0000313" key="3">
    <source>
        <dbReference type="Proteomes" id="UP000186136"/>
    </source>
</evidence>
<name>A0A1Q2YBS1_9ASCO</name>
<comment type="caution">
    <text evidence="2">The sequence shown here is derived from an EMBL/GenBank/DDBJ whole genome shotgun (WGS) entry which is preliminary data.</text>
</comment>
<keyword evidence="3" id="KW-1185">Reference proteome</keyword>